<accession>A0A3R7PBV4</accession>
<protein>
    <submittedName>
        <fullName evidence="10">Paired box protein Pax-6</fullName>
    </submittedName>
</protein>
<feature type="compositionally biased region" description="Basic and acidic residues" evidence="8">
    <location>
        <begin position="269"/>
        <end position="284"/>
    </location>
</feature>
<evidence type="ECO:0000313" key="10">
    <source>
        <dbReference type="EMBL" id="ROT81258.1"/>
    </source>
</evidence>
<comment type="subcellular location">
    <subcellularLocation>
        <location evidence="1">Nucleus</location>
    </subcellularLocation>
</comment>
<name>A0A3R7PBV4_PENVA</name>
<feature type="compositionally biased region" description="Polar residues" evidence="8">
    <location>
        <begin position="11"/>
        <end position="25"/>
    </location>
</feature>
<evidence type="ECO:0000256" key="1">
    <source>
        <dbReference type="ARBA" id="ARBA00004123"/>
    </source>
</evidence>
<dbReference type="PROSITE" id="PS51057">
    <property type="entry name" value="PAIRED_2"/>
    <property type="match status" value="1"/>
</dbReference>
<keyword evidence="4" id="KW-0805">Transcription regulation</keyword>
<dbReference type="SMART" id="SM00351">
    <property type="entry name" value="PAX"/>
    <property type="match status" value="1"/>
</dbReference>
<feature type="domain" description="Paired" evidence="9">
    <location>
        <begin position="60"/>
        <end position="178"/>
    </location>
</feature>
<organism evidence="10 11">
    <name type="scientific">Penaeus vannamei</name>
    <name type="common">Whiteleg shrimp</name>
    <name type="synonym">Litopenaeus vannamei</name>
    <dbReference type="NCBI Taxonomy" id="6689"/>
    <lineage>
        <taxon>Eukaryota</taxon>
        <taxon>Metazoa</taxon>
        <taxon>Ecdysozoa</taxon>
        <taxon>Arthropoda</taxon>
        <taxon>Crustacea</taxon>
        <taxon>Multicrustacea</taxon>
        <taxon>Malacostraca</taxon>
        <taxon>Eumalacostraca</taxon>
        <taxon>Eucarida</taxon>
        <taxon>Decapoda</taxon>
        <taxon>Dendrobranchiata</taxon>
        <taxon>Penaeoidea</taxon>
        <taxon>Penaeidae</taxon>
        <taxon>Penaeus</taxon>
    </lineage>
</organism>
<dbReference type="InterPro" id="IPR036388">
    <property type="entry name" value="WH-like_DNA-bd_sf"/>
</dbReference>
<evidence type="ECO:0000256" key="7">
    <source>
        <dbReference type="ARBA" id="ARBA00023242"/>
    </source>
</evidence>
<evidence type="ECO:0000256" key="2">
    <source>
        <dbReference type="ARBA" id="ARBA00022473"/>
    </source>
</evidence>
<keyword evidence="6" id="KW-0804">Transcription</keyword>
<dbReference type="PANTHER" id="PTHR45636">
    <property type="entry name" value="PAIRED BOX PROTEIN PAX-6-RELATED-RELATED"/>
    <property type="match status" value="1"/>
</dbReference>
<keyword evidence="11" id="KW-1185">Reference proteome</keyword>
<dbReference type="InterPro" id="IPR043565">
    <property type="entry name" value="PAX_fam"/>
</dbReference>
<dbReference type="SUPFAM" id="SSF46689">
    <property type="entry name" value="Homeodomain-like"/>
    <property type="match status" value="1"/>
</dbReference>
<dbReference type="Pfam" id="PF00292">
    <property type="entry name" value="PAX"/>
    <property type="match status" value="1"/>
</dbReference>
<keyword evidence="5" id="KW-0238">DNA-binding</keyword>
<feature type="region of interest" description="Disordered" evidence="8">
    <location>
        <begin position="46"/>
        <end position="82"/>
    </location>
</feature>
<dbReference type="GO" id="GO:0000978">
    <property type="term" value="F:RNA polymerase II cis-regulatory region sequence-specific DNA binding"/>
    <property type="evidence" value="ECO:0007669"/>
    <property type="project" value="TreeGrafter"/>
</dbReference>
<dbReference type="GO" id="GO:0000981">
    <property type="term" value="F:DNA-binding transcription factor activity, RNA polymerase II-specific"/>
    <property type="evidence" value="ECO:0007669"/>
    <property type="project" value="TreeGrafter"/>
</dbReference>
<feature type="compositionally biased region" description="Pro residues" evidence="8">
    <location>
        <begin position="346"/>
        <end position="363"/>
    </location>
</feature>
<evidence type="ECO:0000256" key="4">
    <source>
        <dbReference type="ARBA" id="ARBA00023015"/>
    </source>
</evidence>
<gene>
    <name evidence="10" type="ORF">C7M84_025586</name>
</gene>
<sequence>MLIPEVGGQPTAFSVPSTSSAGSWQPPTMTALPPALPYYAPGSREMYSPARPLGPPATDRRRVVSRRRRRAHGGHTVPSSHRRAAAAAARHYDLAQHVLSQHTAAMAKLLGTIRPPGMIGGSKPKVATPQVVNKIEQYKRENPTIFAWEIREKLISESVCTNSTAPSVSSINRILRNRAAERAAADFARAAGYGLYNPYAAAASMPWANPAAAAAAAAASSPIWSAAGVPHPGIPSAAYSPSAAAAQAALGLHPAHADKLSLAPSVQPHLDHRPEDVDCSESRGEGSSSDCGDDRPPTASSAPPTPASPTSSSTPAPTSKSKISFSVESRLLASPPPSSAHQGPTPASPAHPTPTNPGQPNQPTPEVGPLVARAVPGWRYPRYHPWLHNLTRSHPCLEQPVIGEEHSRRVVARTSSCVQEENGTPPAPHSEEHSRTKTTPAKRTTRIEHLNQTSPKSIENGHHRTDRRQSYIEGFVLVMILFLIGQHNGVGGANCAFLLIG</sequence>
<feature type="compositionally biased region" description="Basic residues" evidence="8">
    <location>
        <begin position="63"/>
        <end position="73"/>
    </location>
</feature>
<evidence type="ECO:0000256" key="8">
    <source>
        <dbReference type="SAM" id="MobiDB-lite"/>
    </source>
</evidence>
<evidence type="ECO:0000313" key="11">
    <source>
        <dbReference type="Proteomes" id="UP000283509"/>
    </source>
</evidence>
<dbReference type="InterPro" id="IPR009057">
    <property type="entry name" value="Homeodomain-like_sf"/>
</dbReference>
<reference evidence="10 11" key="2">
    <citation type="submission" date="2019-01" db="EMBL/GenBank/DDBJ databases">
        <title>The decoding of complex shrimp genome reveals the adaptation for benthos swimmer, frequently molting mechanism and breeding impact on genome.</title>
        <authorList>
            <person name="Sun Y."/>
            <person name="Gao Y."/>
            <person name="Yu Y."/>
        </authorList>
    </citation>
    <scope>NUCLEOTIDE SEQUENCE [LARGE SCALE GENOMIC DNA]</scope>
    <source>
        <tissue evidence="10">Muscle</tissue>
    </source>
</reference>
<reference evidence="10 11" key="1">
    <citation type="submission" date="2018-04" db="EMBL/GenBank/DDBJ databases">
        <authorList>
            <person name="Zhang X."/>
            <person name="Yuan J."/>
            <person name="Li F."/>
            <person name="Xiang J."/>
        </authorList>
    </citation>
    <scope>NUCLEOTIDE SEQUENCE [LARGE SCALE GENOMIC DNA]</scope>
    <source>
        <tissue evidence="10">Muscle</tissue>
    </source>
</reference>
<feature type="region of interest" description="Disordered" evidence="8">
    <location>
        <begin position="1"/>
        <end position="28"/>
    </location>
</feature>
<feature type="compositionally biased region" description="Low complexity" evidence="8">
    <location>
        <begin position="297"/>
        <end position="319"/>
    </location>
</feature>
<dbReference type="EMBL" id="QCYY01000998">
    <property type="protein sequence ID" value="ROT81258.1"/>
    <property type="molecule type" value="Genomic_DNA"/>
</dbReference>
<proteinExistence type="predicted"/>
<dbReference type="InterPro" id="IPR001523">
    <property type="entry name" value="Paired_dom"/>
</dbReference>
<evidence type="ECO:0000256" key="3">
    <source>
        <dbReference type="ARBA" id="ARBA00022724"/>
    </source>
</evidence>
<keyword evidence="7" id="KW-0539">Nucleus</keyword>
<evidence type="ECO:0000256" key="6">
    <source>
        <dbReference type="ARBA" id="ARBA00023163"/>
    </source>
</evidence>
<dbReference type="FunFam" id="1.10.10.10:FF:000003">
    <property type="entry name" value="Paired box protein Pax-6"/>
    <property type="match status" value="1"/>
</dbReference>
<feature type="region of interest" description="Disordered" evidence="8">
    <location>
        <begin position="415"/>
        <end position="465"/>
    </location>
</feature>
<dbReference type="PANTHER" id="PTHR45636:SF50">
    <property type="entry name" value="EYEGONE, ISOFORM A-RELATED"/>
    <property type="match status" value="1"/>
</dbReference>
<dbReference type="OrthoDB" id="3225452at2759"/>
<dbReference type="Proteomes" id="UP000283509">
    <property type="component" value="Unassembled WGS sequence"/>
</dbReference>
<dbReference type="Gene3D" id="1.10.10.10">
    <property type="entry name" value="Winged helix-like DNA-binding domain superfamily/Winged helix DNA-binding domain"/>
    <property type="match status" value="1"/>
</dbReference>
<dbReference type="GO" id="GO:0005634">
    <property type="term" value="C:nucleus"/>
    <property type="evidence" value="ECO:0007669"/>
    <property type="project" value="UniProtKB-SubCell"/>
</dbReference>
<comment type="caution">
    <text evidence="10">The sequence shown here is derived from an EMBL/GenBank/DDBJ whole genome shotgun (WGS) entry which is preliminary data.</text>
</comment>
<feature type="region of interest" description="Disordered" evidence="8">
    <location>
        <begin position="266"/>
        <end position="369"/>
    </location>
</feature>
<dbReference type="STRING" id="6689.A0A3R7PBV4"/>
<dbReference type="AlphaFoldDB" id="A0A3R7PBV4"/>
<keyword evidence="2" id="KW-0217">Developmental protein</keyword>
<evidence type="ECO:0000259" key="9">
    <source>
        <dbReference type="PROSITE" id="PS51057"/>
    </source>
</evidence>
<keyword evidence="3" id="KW-0563">Paired box</keyword>
<evidence type="ECO:0000256" key="5">
    <source>
        <dbReference type="ARBA" id="ARBA00023125"/>
    </source>
</evidence>